<dbReference type="AlphaFoldDB" id="A0A5B7I148"/>
<dbReference type="EMBL" id="VSRR010050237">
    <property type="protein sequence ID" value="MPC79101.1"/>
    <property type="molecule type" value="Genomic_DNA"/>
</dbReference>
<comment type="caution">
    <text evidence="2">The sequence shown here is derived from an EMBL/GenBank/DDBJ whole genome shotgun (WGS) entry which is preliminary data.</text>
</comment>
<feature type="region of interest" description="Disordered" evidence="1">
    <location>
        <begin position="78"/>
        <end position="154"/>
    </location>
</feature>
<feature type="compositionally biased region" description="Basic and acidic residues" evidence="1">
    <location>
        <begin position="111"/>
        <end position="125"/>
    </location>
</feature>
<evidence type="ECO:0000256" key="1">
    <source>
        <dbReference type="SAM" id="MobiDB-lite"/>
    </source>
</evidence>
<proteinExistence type="predicted"/>
<name>A0A5B7I148_PORTR</name>
<gene>
    <name evidence="2" type="ORF">E2C01_073614</name>
</gene>
<keyword evidence="3" id="KW-1185">Reference proteome</keyword>
<feature type="compositionally biased region" description="Low complexity" evidence="1">
    <location>
        <begin position="27"/>
        <end position="54"/>
    </location>
</feature>
<feature type="compositionally biased region" description="Polar residues" evidence="1">
    <location>
        <begin position="130"/>
        <end position="148"/>
    </location>
</feature>
<dbReference type="Proteomes" id="UP000324222">
    <property type="component" value="Unassembled WGS sequence"/>
</dbReference>
<evidence type="ECO:0000313" key="2">
    <source>
        <dbReference type="EMBL" id="MPC79101.1"/>
    </source>
</evidence>
<evidence type="ECO:0000313" key="3">
    <source>
        <dbReference type="Proteomes" id="UP000324222"/>
    </source>
</evidence>
<feature type="compositionally biased region" description="Pro residues" evidence="1">
    <location>
        <begin position="96"/>
        <end position="106"/>
    </location>
</feature>
<protein>
    <submittedName>
        <fullName evidence="2">Uncharacterized protein</fullName>
    </submittedName>
</protein>
<accession>A0A5B7I148</accession>
<sequence>MVNEIHYTSNEDLWPTFRTSLVRLQESPSSSSSSSCPSCSFGYTGSSSSSSLVSVGEKGDDVWLRVQSSWLPPHKVRSVVASPSEHHSLSSRAPPLWNPLPLPPQQAQPGRETEREREAGRREGRAAIFTSRNATTRTLTPSHLQLSYPQFPPP</sequence>
<reference evidence="2 3" key="1">
    <citation type="submission" date="2019-05" db="EMBL/GenBank/DDBJ databases">
        <title>Another draft genome of Portunus trituberculatus and its Hox gene families provides insights of decapod evolution.</title>
        <authorList>
            <person name="Jeong J.-H."/>
            <person name="Song I."/>
            <person name="Kim S."/>
            <person name="Choi T."/>
            <person name="Kim D."/>
            <person name="Ryu S."/>
            <person name="Kim W."/>
        </authorList>
    </citation>
    <scope>NUCLEOTIDE SEQUENCE [LARGE SCALE GENOMIC DNA]</scope>
    <source>
        <tissue evidence="2">Muscle</tissue>
    </source>
</reference>
<feature type="region of interest" description="Disordered" evidence="1">
    <location>
        <begin position="25"/>
        <end position="54"/>
    </location>
</feature>
<organism evidence="2 3">
    <name type="scientific">Portunus trituberculatus</name>
    <name type="common">Swimming crab</name>
    <name type="synonym">Neptunus trituberculatus</name>
    <dbReference type="NCBI Taxonomy" id="210409"/>
    <lineage>
        <taxon>Eukaryota</taxon>
        <taxon>Metazoa</taxon>
        <taxon>Ecdysozoa</taxon>
        <taxon>Arthropoda</taxon>
        <taxon>Crustacea</taxon>
        <taxon>Multicrustacea</taxon>
        <taxon>Malacostraca</taxon>
        <taxon>Eumalacostraca</taxon>
        <taxon>Eucarida</taxon>
        <taxon>Decapoda</taxon>
        <taxon>Pleocyemata</taxon>
        <taxon>Brachyura</taxon>
        <taxon>Eubrachyura</taxon>
        <taxon>Portunoidea</taxon>
        <taxon>Portunidae</taxon>
        <taxon>Portuninae</taxon>
        <taxon>Portunus</taxon>
    </lineage>
</organism>